<sequence>MPLILCHSPKGGAGTSFVAAHLAMALAEAGHGATAIDMTRQDSLKLYFGLKPISEIPDLEAPENQGLTIGGVSLRQGWRATHAPAFANALDNGELPFSGGTFVVADIASDDTVLRDQLLPHASLMVVPVSPTALGLAALTQVIPGTPLIDLDYTAFIINRLDETRRFARNAHSFLRELLGGKLIGSIHEDESVNEAAAMAKLLPAHAPASGALADIRTLAKTIAQVCAPPQAEEDAA</sequence>
<keyword evidence="3" id="KW-1185">Reference proteome</keyword>
<evidence type="ECO:0000259" key="1">
    <source>
        <dbReference type="Pfam" id="PF01656"/>
    </source>
</evidence>
<dbReference type="Gene3D" id="3.40.50.300">
    <property type="entry name" value="P-loop containing nucleotide triphosphate hydrolases"/>
    <property type="match status" value="1"/>
</dbReference>
<comment type="caution">
    <text evidence="2">The sequence shown here is derived from an EMBL/GenBank/DDBJ whole genome shotgun (WGS) entry which is preliminary data.</text>
</comment>
<dbReference type="SUPFAM" id="SSF52540">
    <property type="entry name" value="P-loop containing nucleoside triphosphate hydrolases"/>
    <property type="match status" value="1"/>
</dbReference>
<gene>
    <name evidence="2" type="ORF">GGR38_002363</name>
</gene>
<dbReference type="EMBL" id="JACIDX010000008">
    <property type="protein sequence ID" value="MBB3955409.1"/>
    <property type="molecule type" value="Genomic_DNA"/>
</dbReference>
<dbReference type="Pfam" id="PF01656">
    <property type="entry name" value="CbiA"/>
    <property type="match status" value="1"/>
</dbReference>
<dbReference type="Proteomes" id="UP000548867">
    <property type="component" value="Unassembled WGS sequence"/>
</dbReference>
<protein>
    <submittedName>
        <fullName evidence="2">Cellulose biosynthesis protein BcsQ</fullName>
    </submittedName>
</protein>
<reference evidence="2 3" key="1">
    <citation type="submission" date="2020-08" db="EMBL/GenBank/DDBJ databases">
        <title>Genomic Encyclopedia of Type Strains, Phase IV (KMG-IV): sequencing the most valuable type-strain genomes for metagenomic binning, comparative biology and taxonomic classification.</title>
        <authorList>
            <person name="Goeker M."/>
        </authorList>
    </citation>
    <scope>NUCLEOTIDE SEQUENCE [LARGE SCALE GENOMIC DNA]</scope>
    <source>
        <strain evidence="2 3">DSM 27057</strain>
    </source>
</reference>
<dbReference type="InterPro" id="IPR002586">
    <property type="entry name" value="CobQ/CobB/MinD/ParA_Nub-bd_dom"/>
</dbReference>
<feature type="domain" description="CobQ/CobB/MinD/ParA nucleotide binding" evidence="1">
    <location>
        <begin position="7"/>
        <end position="199"/>
    </location>
</feature>
<dbReference type="PANTHER" id="PTHR13696:SF99">
    <property type="entry name" value="COBYRINIC ACID AC-DIAMIDE SYNTHASE"/>
    <property type="match status" value="1"/>
</dbReference>
<dbReference type="InterPro" id="IPR050678">
    <property type="entry name" value="DNA_Partitioning_ATPase"/>
</dbReference>
<evidence type="ECO:0000313" key="3">
    <source>
        <dbReference type="Proteomes" id="UP000548867"/>
    </source>
</evidence>
<dbReference type="InterPro" id="IPR027417">
    <property type="entry name" value="P-loop_NTPase"/>
</dbReference>
<name>A0A7W6CF60_9SPHN</name>
<accession>A0A7W6CF60</accession>
<evidence type="ECO:0000313" key="2">
    <source>
        <dbReference type="EMBL" id="MBB3955409.1"/>
    </source>
</evidence>
<organism evidence="2 3">
    <name type="scientific">Novosphingobium sediminicola</name>
    <dbReference type="NCBI Taxonomy" id="563162"/>
    <lineage>
        <taxon>Bacteria</taxon>
        <taxon>Pseudomonadati</taxon>
        <taxon>Pseudomonadota</taxon>
        <taxon>Alphaproteobacteria</taxon>
        <taxon>Sphingomonadales</taxon>
        <taxon>Sphingomonadaceae</taxon>
        <taxon>Novosphingobium</taxon>
    </lineage>
</organism>
<dbReference type="PANTHER" id="PTHR13696">
    <property type="entry name" value="P-LOOP CONTAINING NUCLEOSIDE TRIPHOSPHATE HYDROLASE"/>
    <property type="match status" value="1"/>
</dbReference>
<proteinExistence type="predicted"/>
<dbReference type="RefSeq" id="WP_183625709.1">
    <property type="nucleotide sequence ID" value="NZ_JACIDX010000008.1"/>
</dbReference>
<dbReference type="AlphaFoldDB" id="A0A7W6CF60"/>